<protein>
    <submittedName>
        <fullName evidence="1">Uncharacterized protein</fullName>
    </submittedName>
</protein>
<dbReference type="Proteomes" id="UP000735302">
    <property type="component" value="Unassembled WGS sequence"/>
</dbReference>
<reference evidence="1 2" key="1">
    <citation type="journal article" date="2021" name="Elife">
        <title>Chloroplast acquisition without the gene transfer in kleptoplastic sea slugs, Plakobranchus ocellatus.</title>
        <authorList>
            <person name="Maeda T."/>
            <person name="Takahashi S."/>
            <person name="Yoshida T."/>
            <person name="Shimamura S."/>
            <person name="Takaki Y."/>
            <person name="Nagai Y."/>
            <person name="Toyoda A."/>
            <person name="Suzuki Y."/>
            <person name="Arimoto A."/>
            <person name="Ishii H."/>
            <person name="Satoh N."/>
            <person name="Nishiyama T."/>
            <person name="Hasebe M."/>
            <person name="Maruyama T."/>
            <person name="Minagawa J."/>
            <person name="Obokata J."/>
            <person name="Shigenobu S."/>
        </authorList>
    </citation>
    <scope>NUCLEOTIDE SEQUENCE [LARGE SCALE GENOMIC DNA]</scope>
</reference>
<organism evidence="1 2">
    <name type="scientific">Plakobranchus ocellatus</name>
    <dbReference type="NCBI Taxonomy" id="259542"/>
    <lineage>
        <taxon>Eukaryota</taxon>
        <taxon>Metazoa</taxon>
        <taxon>Spiralia</taxon>
        <taxon>Lophotrochozoa</taxon>
        <taxon>Mollusca</taxon>
        <taxon>Gastropoda</taxon>
        <taxon>Heterobranchia</taxon>
        <taxon>Euthyneura</taxon>
        <taxon>Panpulmonata</taxon>
        <taxon>Sacoglossa</taxon>
        <taxon>Placobranchoidea</taxon>
        <taxon>Plakobranchidae</taxon>
        <taxon>Plakobranchus</taxon>
    </lineage>
</organism>
<evidence type="ECO:0000313" key="2">
    <source>
        <dbReference type="Proteomes" id="UP000735302"/>
    </source>
</evidence>
<comment type="caution">
    <text evidence="1">The sequence shown here is derived from an EMBL/GenBank/DDBJ whole genome shotgun (WGS) entry which is preliminary data.</text>
</comment>
<keyword evidence="2" id="KW-1185">Reference proteome</keyword>
<evidence type="ECO:0000313" key="1">
    <source>
        <dbReference type="EMBL" id="GFN98094.1"/>
    </source>
</evidence>
<dbReference type="EMBL" id="BLXT01002832">
    <property type="protein sequence ID" value="GFN98094.1"/>
    <property type="molecule type" value="Genomic_DNA"/>
</dbReference>
<proteinExistence type="predicted"/>
<sequence length="129" mass="15579">MATQLVQYMDLRLTIDNNPPAYEFGPGHIRPTHAPHTNYIRQAEFFFRHKKKIDKEMALEFEIFRFGLRTEFEIFRFGLRTEFEIFPFGLRTEFEMFRLGLDYLKAKFKDIIMLRSKHSNKLFKFIVCG</sequence>
<accession>A0AAV3ZTY9</accession>
<dbReference type="AlphaFoldDB" id="A0AAV3ZTY9"/>
<name>A0AAV3ZTY9_9GAST</name>
<gene>
    <name evidence="1" type="ORF">PoB_002460000</name>
</gene>